<dbReference type="STRING" id="1131935.PDENDC454_10455"/>
<gene>
    <name evidence="4" type="ORF">PDENDC454_10455</name>
</gene>
<dbReference type="GO" id="GO:0009253">
    <property type="term" value="P:peptidoglycan catabolic process"/>
    <property type="evidence" value="ECO:0007669"/>
    <property type="project" value="InterPro"/>
</dbReference>
<keyword evidence="5" id="KW-1185">Reference proteome</keyword>
<organism evidence="4 5">
    <name type="scientific">Paenibacillus dendritiformis C454</name>
    <dbReference type="NCBI Taxonomy" id="1131935"/>
    <lineage>
        <taxon>Bacteria</taxon>
        <taxon>Bacillati</taxon>
        <taxon>Bacillota</taxon>
        <taxon>Bacilli</taxon>
        <taxon>Bacillales</taxon>
        <taxon>Paenibacillaceae</taxon>
        <taxon>Paenibacillus</taxon>
    </lineage>
</organism>
<reference evidence="4 5" key="1">
    <citation type="journal article" date="2012" name="J. Bacteriol.">
        <title>Genome Sequence of the Pattern-Forming Social Bacterium Paenibacillus dendritiformis C454 Chiral Morphotype.</title>
        <authorList>
            <person name="Sirota-Madi A."/>
            <person name="Olender T."/>
            <person name="Helman Y."/>
            <person name="Brainis I."/>
            <person name="Finkelshtein A."/>
            <person name="Roth D."/>
            <person name="Hagai E."/>
            <person name="Leshkowitz D."/>
            <person name="Brodsky L."/>
            <person name="Galatenko V."/>
            <person name="Nikolaev V."/>
            <person name="Gutnick D.L."/>
            <person name="Lancet D."/>
            <person name="Ben-Jacob E."/>
        </authorList>
    </citation>
    <scope>NUCLEOTIDE SEQUENCE [LARGE SCALE GENOMIC DNA]</scope>
    <source>
        <strain evidence="4 5">C454</strain>
    </source>
</reference>
<dbReference type="PANTHER" id="PTHR30404:SF0">
    <property type="entry name" value="N-ACETYLMURAMOYL-L-ALANINE AMIDASE AMIC"/>
    <property type="match status" value="1"/>
</dbReference>
<dbReference type="InterPro" id="IPR036582">
    <property type="entry name" value="Mao_N_sf"/>
</dbReference>
<evidence type="ECO:0000256" key="1">
    <source>
        <dbReference type="ARBA" id="ARBA00022801"/>
    </source>
</evidence>
<dbReference type="EMBL" id="AHKH01000022">
    <property type="protein sequence ID" value="EHQ62305.1"/>
    <property type="molecule type" value="Genomic_DNA"/>
</dbReference>
<protein>
    <submittedName>
        <fullName evidence="4">Cell wall hydrolase/autolysin</fullName>
    </submittedName>
</protein>
<evidence type="ECO:0000313" key="5">
    <source>
        <dbReference type="Proteomes" id="UP000003900"/>
    </source>
</evidence>
<feature type="domain" description="MurNAc-LAA" evidence="3">
    <location>
        <begin position="71"/>
        <end position="184"/>
    </location>
</feature>
<accession>H3SEY6</accession>
<dbReference type="Pfam" id="PF07833">
    <property type="entry name" value="Cu_amine_oxidN1"/>
    <property type="match status" value="1"/>
</dbReference>
<dbReference type="Pfam" id="PF01520">
    <property type="entry name" value="Amidase_3"/>
    <property type="match status" value="1"/>
</dbReference>
<dbReference type="GO" id="GO:0008745">
    <property type="term" value="F:N-acetylmuramoyl-L-alanine amidase activity"/>
    <property type="evidence" value="ECO:0007669"/>
    <property type="project" value="InterPro"/>
</dbReference>
<dbReference type="Proteomes" id="UP000003900">
    <property type="component" value="Unassembled WGS sequence"/>
</dbReference>
<dbReference type="AlphaFoldDB" id="H3SEY6"/>
<dbReference type="PATRIC" id="fig|1131935.3.peg.2152"/>
<feature type="coiled-coil region" evidence="2">
    <location>
        <begin position="29"/>
        <end position="56"/>
    </location>
</feature>
<dbReference type="InterPro" id="IPR050695">
    <property type="entry name" value="N-acetylmuramoyl_amidase_3"/>
</dbReference>
<evidence type="ECO:0000313" key="4">
    <source>
        <dbReference type="EMBL" id="EHQ62305.1"/>
    </source>
</evidence>
<comment type="caution">
    <text evidence="4">The sequence shown here is derived from an EMBL/GenBank/DDBJ whole genome shotgun (WGS) entry which is preliminary data.</text>
</comment>
<evidence type="ECO:0000259" key="3">
    <source>
        <dbReference type="SMART" id="SM00646"/>
    </source>
</evidence>
<dbReference type="InterPro" id="IPR012854">
    <property type="entry name" value="Cu_amine_oxidase-like_N"/>
</dbReference>
<dbReference type="SUPFAM" id="SSF53187">
    <property type="entry name" value="Zn-dependent exopeptidases"/>
    <property type="match status" value="1"/>
</dbReference>
<dbReference type="PANTHER" id="PTHR30404">
    <property type="entry name" value="N-ACETYLMURAMOYL-L-ALANINE AMIDASE"/>
    <property type="match status" value="1"/>
</dbReference>
<dbReference type="CDD" id="cd02696">
    <property type="entry name" value="MurNAc-LAA"/>
    <property type="match status" value="1"/>
</dbReference>
<name>H3SEY6_9BACL</name>
<sequence>MVAAIEEVKKVLWDGGHGGKDPGSSGNGVVEKNIALQVATEAAKRLEQEYEGVQCLLSRSTDSYLSLKERTDKANAAGAHLLVSIHCNAGGGKGGFESFTYSGTKDAATAAFQDVLHTEIMKHLKPFGVRDRGQKKKDLHVCRESRMPAVLTENLFVDVPADAARLKRPEVIEAIISGHVAGVARYLKLQPKKAQQPPASGGTNILAAPSATVEQAKAWARSKNAPAEFVALADLYWQLAPQRGGVDPAVAYVQFAHETGYLYRDGHSAAGIDASYKNPCGLKVTAGGGDYQATAHKRFSSWRQGISAHLDHLALYAGASGYPRANTPDPRHFAYLHGTARTVECLGTKWAPSPTYGTRLVDELAKMRGMKVDAPGASAEMASIEVNGKNVAEGPLVAGTVLAPIRAVGEALGCRVGWNQQTKTASINGVPVPGELIGGSAYAHVRAVAEAAGAKLNWDGKERKVRISK</sequence>
<dbReference type="RefSeq" id="WP_006676593.1">
    <property type="nucleotide sequence ID" value="NZ_AHKH01000022.1"/>
</dbReference>
<dbReference type="Gene3D" id="3.40.630.40">
    <property type="entry name" value="Zn-dependent exopeptidases"/>
    <property type="match status" value="1"/>
</dbReference>
<keyword evidence="1 4" id="KW-0378">Hydrolase</keyword>
<dbReference type="GO" id="GO:0030288">
    <property type="term" value="C:outer membrane-bounded periplasmic space"/>
    <property type="evidence" value="ECO:0007669"/>
    <property type="project" value="TreeGrafter"/>
</dbReference>
<evidence type="ECO:0000256" key="2">
    <source>
        <dbReference type="SAM" id="Coils"/>
    </source>
</evidence>
<keyword evidence="2" id="KW-0175">Coiled coil</keyword>
<proteinExistence type="predicted"/>
<dbReference type="SUPFAM" id="SSF55383">
    <property type="entry name" value="Copper amine oxidase, domain N"/>
    <property type="match status" value="1"/>
</dbReference>
<dbReference type="SMART" id="SM00646">
    <property type="entry name" value="Ami_3"/>
    <property type="match status" value="1"/>
</dbReference>
<dbReference type="InterPro" id="IPR002508">
    <property type="entry name" value="MurNAc-LAA_cat"/>
</dbReference>